<evidence type="ECO:0000313" key="2">
    <source>
        <dbReference type="Proteomes" id="UP000712281"/>
    </source>
</evidence>
<comment type="caution">
    <text evidence="1">The sequence shown here is derived from an EMBL/GenBank/DDBJ whole genome shotgun (WGS) entry which is preliminary data.</text>
</comment>
<accession>A0A8S9H698</accession>
<gene>
    <name evidence="1" type="ORF">F2Q68_00034862</name>
</gene>
<protein>
    <submittedName>
        <fullName evidence="1">Uncharacterized protein</fullName>
    </submittedName>
</protein>
<proteinExistence type="predicted"/>
<dbReference type="Proteomes" id="UP000712281">
    <property type="component" value="Unassembled WGS sequence"/>
</dbReference>
<sequence>MDARSRKIAGPGDVPRRIGCNCGGVVLEAEKIEKMDARSRKIAGPGDVPRRIGCNCGGVVFEAEKVEILGKKIRSQNTLRNPT</sequence>
<reference evidence="1" key="1">
    <citation type="submission" date="2019-12" db="EMBL/GenBank/DDBJ databases">
        <title>Genome sequencing and annotation of Brassica cretica.</title>
        <authorList>
            <person name="Studholme D.J."/>
            <person name="Sarris P.F."/>
        </authorList>
    </citation>
    <scope>NUCLEOTIDE SEQUENCE</scope>
    <source>
        <strain evidence="1">PFS-001/15</strain>
        <tissue evidence="1">Leaf</tissue>
    </source>
</reference>
<evidence type="ECO:0000313" key="1">
    <source>
        <dbReference type="EMBL" id="KAF2551802.1"/>
    </source>
</evidence>
<dbReference type="AlphaFoldDB" id="A0A8S9H698"/>
<dbReference type="EMBL" id="QGKW02001988">
    <property type="protein sequence ID" value="KAF2551802.1"/>
    <property type="molecule type" value="Genomic_DNA"/>
</dbReference>
<organism evidence="1 2">
    <name type="scientific">Brassica cretica</name>
    <name type="common">Mustard</name>
    <dbReference type="NCBI Taxonomy" id="69181"/>
    <lineage>
        <taxon>Eukaryota</taxon>
        <taxon>Viridiplantae</taxon>
        <taxon>Streptophyta</taxon>
        <taxon>Embryophyta</taxon>
        <taxon>Tracheophyta</taxon>
        <taxon>Spermatophyta</taxon>
        <taxon>Magnoliopsida</taxon>
        <taxon>eudicotyledons</taxon>
        <taxon>Gunneridae</taxon>
        <taxon>Pentapetalae</taxon>
        <taxon>rosids</taxon>
        <taxon>malvids</taxon>
        <taxon>Brassicales</taxon>
        <taxon>Brassicaceae</taxon>
        <taxon>Brassiceae</taxon>
        <taxon>Brassica</taxon>
    </lineage>
</organism>
<name>A0A8S9H698_BRACR</name>